<proteinExistence type="predicted"/>
<comment type="caution">
    <text evidence="1">The sequence shown here is derived from an EMBL/GenBank/DDBJ whole genome shotgun (WGS) entry which is preliminary data.</text>
</comment>
<evidence type="ECO:0000313" key="1">
    <source>
        <dbReference type="EMBL" id="KAK5576519.1"/>
    </source>
</evidence>
<dbReference type="Proteomes" id="UP001344447">
    <property type="component" value="Unassembled WGS sequence"/>
</dbReference>
<protein>
    <submittedName>
        <fullName evidence="1">Uncharacterized protein</fullName>
    </submittedName>
</protein>
<organism evidence="1 2">
    <name type="scientific">Dictyostelium firmibasis</name>
    <dbReference type="NCBI Taxonomy" id="79012"/>
    <lineage>
        <taxon>Eukaryota</taxon>
        <taxon>Amoebozoa</taxon>
        <taxon>Evosea</taxon>
        <taxon>Eumycetozoa</taxon>
        <taxon>Dictyostelia</taxon>
        <taxon>Dictyosteliales</taxon>
        <taxon>Dictyosteliaceae</taxon>
        <taxon>Dictyostelium</taxon>
    </lineage>
</organism>
<evidence type="ECO:0000313" key="2">
    <source>
        <dbReference type="Proteomes" id="UP001344447"/>
    </source>
</evidence>
<reference evidence="1 2" key="1">
    <citation type="submission" date="2023-11" db="EMBL/GenBank/DDBJ databases">
        <title>Dfirmibasis_genome.</title>
        <authorList>
            <person name="Edelbroek B."/>
            <person name="Kjellin J."/>
            <person name="Jerlstrom-Hultqvist J."/>
            <person name="Soderbom F."/>
        </authorList>
    </citation>
    <scope>NUCLEOTIDE SEQUENCE [LARGE SCALE GENOMIC DNA]</scope>
    <source>
        <strain evidence="1 2">TNS-C-14</strain>
    </source>
</reference>
<dbReference type="EMBL" id="JAVFKY010000005">
    <property type="protein sequence ID" value="KAK5576519.1"/>
    <property type="molecule type" value="Genomic_DNA"/>
</dbReference>
<gene>
    <name evidence="1" type="ORF">RB653_007663</name>
</gene>
<dbReference type="AlphaFoldDB" id="A0AAN7TNZ5"/>
<name>A0AAN7TNZ5_9MYCE</name>
<keyword evidence="2" id="KW-1185">Reference proteome</keyword>
<sequence>MNKVVSINIAEILKSHASHKSLIVRNKNFLRSSNGSVPIYSNSILQPTSITNSNNEHNFNLVNDTIDDLESAIENAGGKHFW</sequence>
<accession>A0AAN7TNZ5</accession>